<organism evidence="1 2">
    <name type="scientific">Trifolium pratense</name>
    <name type="common">Red clover</name>
    <dbReference type="NCBI Taxonomy" id="57577"/>
    <lineage>
        <taxon>Eukaryota</taxon>
        <taxon>Viridiplantae</taxon>
        <taxon>Streptophyta</taxon>
        <taxon>Embryophyta</taxon>
        <taxon>Tracheophyta</taxon>
        <taxon>Spermatophyta</taxon>
        <taxon>Magnoliopsida</taxon>
        <taxon>eudicotyledons</taxon>
        <taxon>Gunneridae</taxon>
        <taxon>Pentapetalae</taxon>
        <taxon>rosids</taxon>
        <taxon>fabids</taxon>
        <taxon>Fabales</taxon>
        <taxon>Fabaceae</taxon>
        <taxon>Papilionoideae</taxon>
        <taxon>50 kb inversion clade</taxon>
        <taxon>NPAAA clade</taxon>
        <taxon>Hologalegina</taxon>
        <taxon>IRL clade</taxon>
        <taxon>Trifolieae</taxon>
        <taxon>Trifolium</taxon>
    </lineage>
</organism>
<protein>
    <submittedName>
        <fullName evidence="1">Uncharacterized protein</fullName>
    </submittedName>
</protein>
<reference evidence="1" key="1">
    <citation type="submission" date="2023-10" db="EMBL/GenBank/DDBJ databases">
        <authorList>
            <person name="Rodriguez Cubillos JULIANA M."/>
            <person name="De Vega J."/>
        </authorList>
    </citation>
    <scope>NUCLEOTIDE SEQUENCE</scope>
</reference>
<dbReference type="EMBL" id="CASHSV030000615">
    <property type="protein sequence ID" value="CAJ2671603.1"/>
    <property type="molecule type" value="Genomic_DNA"/>
</dbReference>
<dbReference type="Proteomes" id="UP001177021">
    <property type="component" value="Unassembled WGS sequence"/>
</dbReference>
<evidence type="ECO:0000313" key="1">
    <source>
        <dbReference type="EMBL" id="CAJ2671603.1"/>
    </source>
</evidence>
<evidence type="ECO:0000313" key="2">
    <source>
        <dbReference type="Proteomes" id="UP001177021"/>
    </source>
</evidence>
<keyword evidence="2" id="KW-1185">Reference proteome</keyword>
<name>A0ACB0LSY9_TRIPR</name>
<proteinExistence type="predicted"/>
<sequence>MMMVKNKVATKEKISSGGCMIKYSVLILIILALFILILPLVMPPLPPPPLMLLFVPVFIMLLLFFIAFSPSTKVPNMSSRSVVS</sequence>
<accession>A0ACB0LSY9</accession>
<gene>
    <name evidence="1" type="ORF">MILVUS5_LOCUS35401</name>
</gene>
<comment type="caution">
    <text evidence="1">The sequence shown here is derived from an EMBL/GenBank/DDBJ whole genome shotgun (WGS) entry which is preliminary data.</text>
</comment>